<dbReference type="InterPro" id="IPR029071">
    <property type="entry name" value="Ubiquitin-like_domsf"/>
</dbReference>
<feature type="region of interest" description="Disordered" evidence="1">
    <location>
        <begin position="42"/>
        <end position="73"/>
    </location>
</feature>
<dbReference type="SUPFAM" id="SSF54236">
    <property type="entry name" value="Ubiquitin-like"/>
    <property type="match status" value="1"/>
</dbReference>
<protein>
    <submittedName>
        <fullName evidence="2">Homocysteine-responsive endoplasmic reticulum-resident ubiquitin-like domain member 2 protein</fullName>
    </submittedName>
</protein>
<evidence type="ECO:0000256" key="1">
    <source>
        <dbReference type="SAM" id="MobiDB-lite"/>
    </source>
</evidence>
<dbReference type="Gene3D" id="3.10.20.90">
    <property type="entry name" value="Phosphatidylinositol 3-kinase Catalytic Subunit, Chain A, domain 1"/>
    <property type="match status" value="1"/>
</dbReference>
<dbReference type="InterPro" id="IPR039751">
    <property type="entry name" value="HERPUD1/2"/>
</dbReference>
<evidence type="ECO:0000313" key="2">
    <source>
        <dbReference type="EMBL" id="TNN27017.1"/>
    </source>
</evidence>
<sequence>MQRQSSKDQRLVYSGKLLLDHFTLKDVLRKQDEYHMLHLVCASRTPPSSPKPPRSRSNKPPESSAGPAAAPTNMPASISPMALLWWQQAYARQYYMH</sequence>
<dbReference type="GO" id="GO:0030968">
    <property type="term" value="P:endoplasmic reticulum unfolded protein response"/>
    <property type="evidence" value="ECO:0007669"/>
    <property type="project" value="TreeGrafter"/>
</dbReference>
<dbReference type="EMBL" id="SRLO01009048">
    <property type="protein sequence ID" value="TNN27017.1"/>
    <property type="molecule type" value="Genomic_DNA"/>
</dbReference>
<accession>A0A4Z2EDP8</accession>
<dbReference type="PANTHER" id="PTHR12943:SF5">
    <property type="entry name" value="HOMOCYSTEINE-RESPONSIVE ENDOPLASMIC RETICULUM-RESIDENT UBIQUITIN-LIKE DOMAIN MEMBER 2 PROTEIN"/>
    <property type="match status" value="1"/>
</dbReference>
<dbReference type="AlphaFoldDB" id="A0A4Z2EDP8"/>
<gene>
    <name evidence="2" type="primary">HERPUD2</name>
    <name evidence="2" type="ORF">EYF80_062840</name>
</gene>
<keyword evidence="3" id="KW-1185">Reference proteome</keyword>
<feature type="compositionally biased region" description="Low complexity" evidence="1">
    <location>
        <begin position="58"/>
        <end position="71"/>
    </location>
</feature>
<dbReference type="Proteomes" id="UP000314294">
    <property type="component" value="Unassembled WGS sequence"/>
</dbReference>
<dbReference type="OrthoDB" id="21589at2759"/>
<proteinExistence type="predicted"/>
<dbReference type="PANTHER" id="PTHR12943">
    <property type="entry name" value="HOMOCYSTEINE-RESPONSIVE ENDOPLASMIC RETICULUM-RESIDENT UNIQUITIN-LIKE DOMAIN HERPUD PROTEIN FAMILY MEMBER"/>
    <property type="match status" value="1"/>
</dbReference>
<evidence type="ECO:0000313" key="3">
    <source>
        <dbReference type="Proteomes" id="UP000314294"/>
    </source>
</evidence>
<organism evidence="2 3">
    <name type="scientific">Liparis tanakae</name>
    <name type="common">Tanaka's snailfish</name>
    <dbReference type="NCBI Taxonomy" id="230148"/>
    <lineage>
        <taxon>Eukaryota</taxon>
        <taxon>Metazoa</taxon>
        <taxon>Chordata</taxon>
        <taxon>Craniata</taxon>
        <taxon>Vertebrata</taxon>
        <taxon>Euteleostomi</taxon>
        <taxon>Actinopterygii</taxon>
        <taxon>Neopterygii</taxon>
        <taxon>Teleostei</taxon>
        <taxon>Neoteleostei</taxon>
        <taxon>Acanthomorphata</taxon>
        <taxon>Eupercaria</taxon>
        <taxon>Perciformes</taxon>
        <taxon>Cottioidei</taxon>
        <taxon>Cottales</taxon>
        <taxon>Liparidae</taxon>
        <taxon>Liparis</taxon>
    </lineage>
</organism>
<dbReference type="FunFam" id="3.10.20.90:FF:000354">
    <property type="entry name" value="Homocysteine-responsive endoplasmic reticulum-resident ubiquitin-like domain member 2 protein"/>
    <property type="match status" value="1"/>
</dbReference>
<comment type="caution">
    <text evidence="2">The sequence shown here is derived from an EMBL/GenBank/DDBJ whole genome shotgun (WGS) entry which is preliminary data.</text>
</comment>
<name>A0A4Z2EDP8_9TELE</name>
<reference evidence="2 3" key="1">
    <citation type="submission" date="2019-03" db="EMBL/GenBank/DDBJ databases">
        <title>First draft genome of Liparis tanakae, snailfish: a comprehensive survey of snailfish specific genes.</title>
        <authorList>
            <person name="Kim W."/>
            <person name="Song I."/>
            <person name="Jeong J.-H."/>
            <person name="Kim D."/>
            <person name="Kim S."/>
            <person name="Ryu S."/>
            <person name="Song J.Y."/>
            <person name="Lee S.K."/>
        </authorList>
    </citation>
    <scope>NUCLEOTIDE SEQUENCE [LARGE SCALE GENOMIC DNA]</scope>
    <source>
        <tissue evidence="2">Muscle</tissue>
    </source>
</reference>